<feature type="region of interest" description="Disordered" evidence="1">
    <location>
        <begin position="1"/>
        <end position="20"/>
    </location>
</feature>
<dbReference type="EMBL" id="KV454208">
    <property type="protein sequence ID" value="ODQ61769.1"/>
    <property type="molecule type" value="Genomic_DNA"/>
</dbReference>
<name>A0A1E3P8N4_WICAA</name>
<protein>
    <submittedName>
        <fullName evidence="3">Uncharacterized protein</fullName>
    </submittedName>
</protein>
<feature type="compositionally biased region" description="Polar residues" evidence="1">
    <location>
        <begin position="133"/>
        <end position="142"/>
    </location>
</feature>
<evidence type="ECO:0000256" key="1">
    <source>
        <dbReference type="SAM" id="MobiDB-lite"/>
    </source>
</evidence>
<dbReference type="Proteomes" id="UP000094112">
    <property type="component" value="Unassembled WGS sequence"/>
</dbReference>
<evidence type="ECO:0000256" key="2">
    <source>
        <dbReference type="SAM" id="Phobius"/>
    </source>
</evidence>
<keyword evidence="2" id="KW-0472">Membrane</keyword>
<reference evidence="3 4" key="1">
    <citation type="journal article" date="2016" name="Proc. Natl. Acad. Sci. U.S.A.">
        <title>Comparative genomics of biotechnologically important yeasts.</title>
        <authorList>
            <person name="Riley R."/>
            <person name="Haridas S."/>
            <person name="Wolfe K.H."/>
            <person name="Lopes M.R."/>
            <person name="Hittinger C.T."/>
            <person name="Goeker M."/>
            <person name="Salamov A.A."/>
            <person name="Wisecaver J.H."/>
            <person name="Long T.M."/>
            <person name="Calvey C.H."/>
            <person name="Aerts A.L."/>
            <person name="Barry K.W."/>
            <person name="Choi C."/>
            <person name="Clum A."/>
            <person name="Coughlan A.Y."/>
            <person name="Deshpande S."/>
            <person name="Douglass A.P."/>
            <person name="Hanson S.J."/>
            <person name="Klenk H.-P."/>
            <person name="LaButti K.M."/>
            <person name="Lapidus A."/>
            <person name="Lindquist E.A."/>
            <person name="Lipzen A.M."/>
            <person name="Meier-Kolthoff J.P."/>
            <person name="Ohm R.A."/>
            <person name="Otillar R.P."/>
            <person name="Pangilinan J.L."/>
            <person name="Peng Y."/>
            <person name="Rokas A."/>
            <person name="Rosa C.A."/>
            <person name="Scheuner C."/>
            <person name="Sibirny A.A."/>
            <person name="Slot J.C."/>
            <person name="Stielow J.B."/>
            <person name="Sun H."/>
            <person name="Kurtzman C.P."/>
            <person name="Blackwell M."/>
            <person name="Grigoriev I.V."/>
            <person name="Jeffries T.W."/>
        </authorList>
    </citation>
    <scope>NUCLEOTIDE SEQUENCE [LARGE SCALE GENOMIC DNA]</scope>
    <source>
        <strain evidence="4">ATCC 58044 / CBS 1984 / NCYC 433 / NRRL Y-366-8</strain>
    </source>
</reference>
<keyword evidence="2" id="KW-0812">Transmembrane</keyword>
<sequence>MVDSQSFGKDLESGFPEGSNSTDAEIFKNRFDTIAGPKYSRFSLRSLKRRKYLVVLIVLALFFIAASGLYTSQNGLDVLDYYKNKVKGSGGSDPEVENNSGNRDQPVYKDNDEALTEGALSAAKEGQKADTQKPGSESSAQNDGPLYVDNDEPLKVDGIKADGEAASVEQDAAEAPKAAVIDEPKGEDGLKITIEKEPEAAAQVEGVPKVETAEEVAKENELKVDSAKAEQLKEESNKELNQ</sequence>
<feature type="transmembrane region" description="Helical" evidence="2">
    <location>
        <begin position="52"/>
        <end position="70"/>
    </location>
</feature>
<feature type="compositionally biased region" description="Basic and acidic residues" evidence="1">
    <location>
        <begin position="211"/>
        <end position="242"/>
    </location>
</feature>
<organism evidence="3 4">
    <name type="scientific">Wickerhamomyces anomalus (strain ATCC 58044 / CBS 1984 / NCYC 433 / NRRL Y-366-8)</name>
    <name type="common">Yeast</name>
    <name type="synonym">Hansenula anomala</name>
    <dbReference type="NCBI Taxonomy" id="683960"/>
    <lineage>
        <taxon>Eukaryota</taxon>
        <taxon>Fungi</taxon>
        <taxon>Dikarya</taxon>
        <taxon>Ascomycota</taxon>
        <taxon>Saccharomycotina</taxon>
        <taxon>Saccharomycetes</taxon>
        <taxon>Phaffomycetales</taxon>
        <taxon>Wickerhamomycetaceae</taxon>
        <taxon>Wickerhamomyces</taxon>
    </lineage>
</organism>
<proteinExistence type="predicted"/>
<accession>A0A1E3P8N4</accession>
<feature type="region of interest" description="Disordered" evidence="1">
    <location>
        <begin position="122"/>
        <end position="242"/>
    </location>
</feature>
<keyword evidence="2" id="KW-1133">Transmembrane helix</keyword>
<evidence type="ECO:0000313" key="4">
    <source>
        <dbReference type="Proteomes" id="UP000094112"/>
    </source>
</evidence>
<evidence type="ECO:0000313" key="3">
    <source>
        <dbReference type="EMBL" id="ODQ61769.1"/>
    </source>
</evidence>
<dbReference type="RefSeq" id="XP_019040976.1">
    <property type="nucleotide sequence ID" value="XM_019184299.1"/>
</dbReference>
<feature type="compositionally biased region" description="Basic and acidic residues" evidence="1">
    <location>
        <begin position="152"/>
        <end position="163"/>
    </location>
</feature>
<feature type="region of interest" description="Disordered" evidence="1">
    <location>
        <begin position="88"/>
        <end position="109"/>
    </location>
</feature>
<feature type="compositionally biased region" description="Basic and acidic residues" evidence="1">
    <location>
        <begin position="180"/>
        <end position="199"/>
    </location>
</feature>
<dbReference type="GeneID" id="30201545"/>
<keyword evidence="4" id="KW-1185">Reference proteome</keyword>
<gene>
    <name evidence="3" type="ORF">WICANDRAFT_75967</name>
</gene>
<dbReference type="AlphaFoldDB" id="A0A1E3P8N4"/>